<evidence type="ECO:0000256" key="1">
    <source>
        <dbReference type="ARBA" id="ARBA00012612"/>
    </source>
</evidence>
<evidence type="ECO:0000313" key="9">
    <source>
        <dbReference type="Proteomes" id="UP001186944"/>
    </source>
</evidence>
<comment type="caution">
    <text evidence="8">The sequence shown here is derived from an EMBL/GenBank/DDBJ whole genome shotgun (WGS) entry which is preliminary data.</text>
</comment>
<dbReference type="InterPro" id="IPR052259">
    <property type="entry name" value="Nucleoredoxin-like"/>
</dbReference>
<keyword evidence="9" id="KW-1185">Reference proteome</keyword>
<comment type="catalytic activity">
    <reaction evidence="5">
        <text>[protein]-dithiol + NAD(+) = [protein]-disulfide + NADH + H(+)</text>
        <dbReference type="Rhea" id="RHEA:18749"/>
        <dbReference type="Rhea" id="RHEA-COMP:10593"/>
        <dbReference type="Rhea" id="RHEA-COMP:10594"/>
        <dbReference type="ChEBI" id="CHEBI:15378"/>
        <dbReference type="ChEBI" id="CHEBI:29950"/>
        <dbReference type="ChEBI" id="CHEBI:50058"/>
        <dbReference type="ChEBI" id="CHEBI:57540"/>
        <dbReference type="ChEBI" id="CHEBI:57945"/>
        <dbReference type="EC" id="1.8.1.8"/>
    </reaction>
</comment>
<dbReference type="AlphaFoldDB" id="A0AA89BX15"/>
<accession>A0AA89BX15</accession>
<dbReference type="InterPro" id="IPR036249">
    <property type="entry name" value="Thioredoxin-like_sf"/>
</dbReference>
<reference evidence="8" key="1">
    <citation type="submission" date="2019-08" db="EMBL/GenBank/DDBJ databases">
        <title>The improved chromosome-level genome for the pearl oyster Pinctada fucata martensii using PacBio sequencing and Hi-C.</title>
        <authorList>
            <person name="Zheng Z."/>
        </authorList>
    </citation>
    <scope>NUCLEOTIDE SEQUENCE</scope>
    <source>
        <strain evidence="8">ZZ-2019</strain>
        <tissue evidence="8">Adductor muscle</tissue>
    </source>
</reference>
<evidence type="ECO:0000256" key="6">
    <source>
        <dbReference type="ARBA" id="ARBA00047804"/>
    </source>
</evidence>
<name>A0AA89BX15_PINIB</name>
<dbReference type="Pfam" id="PF13905">
    <property type="entry name" value="Thioredoxin_8"/>
    <property type="match status" value="1"/>
</dbReference>
<evidence type="ECO:0000256" key="2">
    <source>
        <dbReference type="ARBA" id="ARBA00022737"/>
    </source>
</evidence>
<dbReference type="PANTHER" id="PTHR13871">
    <property type="entry name" value="THIOREDOXIN"/>
    <property type="match status" value="1"/>
</dbReference>
<gene>
    <name evidence="8" type="ORF">FSP39_013145</name>
</gene>
<dbReference type="EMBL" id="VSWD01000010">
    <property type="protein sequence ID" value="KAK3090613.1"/>
    <property type="molecule type" value="Genomic_DNA"/>
</dbReference>
<organism evidence="8 9">
    <name type="scientific">Pinctada imbricata</name>
    <name type="common">Atlantic pearl-oyster</name>
    <name type="synonym">Pinctada martensii</name>
    <dbReference type="NCBI Taxonomy" id="66713"/>
    <lineage>
        <taxon>Eukaryota</taxon>
        <taxon>Metazoa</taxon>
        <taxon>Spiralia</taxon>
        <taxon>Lophotrochozoa</taxon>
        <taxon>Mollusca</taxon>
        <taxon>Bivalvia</taxon>
        <taxon>Autobranchia</taxon>
        <taxon>Pteriomorphia</taxon>
        <taxon>Pterioida</taxon>
        <taxon>Pterioidea</taxon>
        <taxon>Pteriidae</taxon>
        <taxon>Pinctada</taxon>
    </lineage>
</organism>
<dbReference type="InterPro" id="IPR012336">
    <property type="entry name" value="Thioredoxin-like_fold"/>
</dbReference>
<keyword evidence="4" id="KW-0520">NAD</keyword>
<dbReference type="Gene3D" id="3.40.30.10">
    <property type="entry name" value="Glutaredoxin"/>
    <property type="match status" value="1"/>
</dbReference>
<dbReference type="GO" id="GO:0047134">
    <property type="term" value="F:protein-disulfide reductase [NAD(P)H] activity"/>
    <property type="evidence" value="ECO:0007669"/>
    <property type="project" value="UniProtKB-EC"/>
</dbReference>
<dbReference type="PANTHER" id="PTHR13871:SF96">
    <property type="entry name" value="THIOREDOXIN DOMAIN-CONTAINING PROTEIN"/>
    <property type="match status" value="1"/>
</dbReference>
<evidence type="ECO:0000256" key="4">
    <source>
        <dbReference type="ARBA" id="ARBA00023027"/>
    </source>
</evidence>
<evidence type="ECO:0000256" key="3">
    <source>
        <dbReference type="ARBA" id="ARBA00023002"/>
    </source>
</evidence>
<evidence type="ECO:0000259" key="7">
    <source>
        <dbReference type="Pfam" id="PF13905"/>
    </source>
</evidence>
<protein>
    <recommendedName>
        <fullName evidence="1">protein-disulfide reductase</fullName>
        <ecNumber evidence="1">1.8.1.8</ecNumber>
    </recommendedName>
</protein>
<comment type="catalytic activity">
    <reaction evidence="6">
        <text>[protein]-dithiol + NADP(+) = [protein]-disulfide + NADPH + H(+)</text>
        <dbReference type="Rhea" id="RHEA:18753"/>
        <dbReference type="Rhea" id="RHEA-COMP:10593"/>
        <dbReference type="Rhea" id="RHEA-COMP:10594"/>
        <dbReference type="ChEBI" id="CHEBI:15378"/>
        <dbReference type="ChEBI" id="CHEBI:29950"/>
        <dbReference type="ChEBI" id="CHEBI:50058"/>
        <dbReference type="ChEBI" id="CHEBI:57783"/>
        <dbReference type="ChEBI" id="CHEBI:58349"/>
        <dbReference type="EC" id="1.8.1.8"/>
    </reaction>
</comment>
<proteinExistence type="predicted"/>
<dbReference type="SUPFAM" id="SSF52833">
    <property type="entry name" value="Thioredoxin-like"/>
    <property type="match status" value="1"/>
</dbReference>
<dbReference type="EC" id="1.8.1.8" evidence="1"/>
<evidence type="ECO:0000313" key="8">
    <source>
        <dbReference type="EMBL" id="KAK3090613.1"/>
    </source>
</evidence>
<evidence type="ECO:0000256" key="5">
    <source>
        <dbReference type="ARBA" id="ARBA00047388"/>
    </source>
</evidence>
<feature type="domain" description="Thioredoxin-like fold" evidence="7">
    <location>
        <begin position="3"/>
        <end position="61"/>
    </location>
</feature>
<dbReference type="Proteomes" id="UP001186944">
    <property type="component" value="Unassembled WGS sequence"/>
</dbReference>
<sequence length="82" mass="9648">MSSKFEVIFVSNDRDESSFQQYFRQMPWHAIPYYGETRDLLSEMYRVRGIPYLVILGPDGRKISDKGREVIMEGKLERLIAS</sequence>
<keyword evidence="2" id="KW-0677">Repeat</keyword>
<keyword evidence="3" id="KW-0560">Oxidoreductase</keyword>